<gene>
    <name evidence="7" type="ORF">G3574_13865</name>
</gene>
<keyword evidence="3 7" id="KW-0378">Hydrolase</keyword>
<evidence type="ECO:0000256" key="3">
    <source>
        <dbReference type="ARBA" id="ARBA00022801"/>
    </source>
</evidence>
<dbReference type="GO" id="GO:0046872">
    <property type="term" value="F:metal ion binding"/>
    <property type="evidence" value="ECO:0007669"/>
    <property type="project" value="UniProtKB-KW"/>
</dbReference>
<keyword evidence="8" id="KW-1185">Reference proteome</keyword>
<accession>A0A6B3SUX5</accession>
<dbReference type="Pfam" id="PF00753">
    <property type="entry name" value="Lactamase_B"/>
    <property type="match status" value="1"/>
</dbReference>
<dbReference type="Gene3D" id="3.60.15.10">
    <property type="entry name" value="Ribonuclease Z/Hydroxyacylglutathione hydrolase-like"/>
    <property type="match status" value="1"/>
</dbReference>
<dbReference type="InterPro" id="IPR051013">
    <property type="entry name" value="MBL_superfamily_lactonases"/>
</dbReference>
<dbReference type="GO" id="GO:0016787">
    <property type="term" value="F:hydrolase activity"/>
    <property type="evidence" value="ECO:0007669"/>
    <property type="project" value="UniProtKB-KW"/>
</dbReference>
<protein>
    <submittedName>
        <fullName evidence="7">MBL fold metallo-hydrolase</fullName>
    </submittedName>
</protein>
<keyword evidence="4" id="KW-0862">Zinc</keyword>
<dbReference type="InterPro" id="IPR001279">
    <property type="entry name" value="Metallo-B-lactamas"/>
</dbReference>
<dbReference type="SUPFAM" id="SSF56281">
    <property type="entry name" value="Metallo-hydrolase/oxidoreductase"/>
    <property type="match status" value="1"/>
</dbReference>
<organism evidence="7 8">
    <name type="scientific">Noviherbaspirillum galbum</name>
    <dbReference type="NCBI Taxonomy" id="2709383"/>
    <lineage>
        <taxon>Bacteria</taxon>
        <taxon>Pseudomonadati</taxon>
        <taxon>Pseudomonadota</taxon>
        <taxon>Betaproteobacteria</taxon>
        <taxon>Burkholderiales</taxon>
        <taxon>Oxalobacteraceae</taxon>
        <taxon>Noviherbaspirillum</taxon>
    </lineage>
</organism>
<comment type="similarity">
    <text evidence="1">Belongs to the metallo-beta-lactamase superfamily.</text>
</comment>
<feature type="signal peptide" evidence="5">
    <location>
        <begin position="1"/>
        <end position="26"/>
    </location>
</feature>
<keyword evidence="5" id="KW-0732">Signal</keyword>
<evidence type="ECO:0000256" key="2">
    <source>
        <dbReference type="ARBA" id="ARBA00022723"/>
    </source>
</evidence>
<comment type="caution">
    <text evidence="7">The sequence shown here is derived from an EMBL/GenBank/DDBJ whole genome shotgun (WGS) entry which is preliminary data.</text>
</comment>
<reference evidence="7 8" key="1">
    <citation type="submission" date="2020-02" db="EMBL/GenBank/DDBJ databases">
        <authorList>
            <person name="Kim M.K."/>
        </authorList>
    </citation>
    <scope>NUCLEOTIDE SEQUENCE [LARGE SCALE GENOMIC DNA]</scope>
    <source>
        <strain evidence="7 8">17J57-3</strain>
    </source>
</reference>
<feature type="domain" description="Metallo-beta-lactamase" evidence="6">
    <location>
        <begin position="87"/>
        <end position="292"/>
    </location>
</feature>
<dbReference type="RefSeq" id="WP_163964128.1">
    <property type="nucleotide sequence ID" value="NZ_JAAIVB010000045.1"/>
</dbReference>
<dbReference type="CDD" id="cd07720">
    <property type="entry name" value="OPHC2-like_MBL-fold"/>
    <property type="match status" value="1"/>
</dbReference>
<dbReference type="PANTHER" id="PTHR42978:SF6">
    <property type="entry name" value="QUORUM-QUENCHING LACTONASE YTNP-RELATED"/>
    <property type="match status" value="1"/>
</dbReference>
<name>A0A6B3SUX5_9BURK</name>
<sequence>MHLVSHASRRLAAFASCLAIAGAVHAAAPMAKISAPGFYRIMVGDIEVTAISDGTVQLPVDKLLQEPAADTKRALAQSFLSTPVDTSVTAYVVNTGAKLVMIDAGAGKLFGPTLGKVAANLKAAGYQPEQVDEIYITHLHPDHVGGLAPGGTPAFPNAVVRADRRDTEFWLSQANLDKAPADNKPFFQGAMGSLQPYASAQRLRTFDGDNELVPGVRASSSYGHTPGHTTYVVESKGQKLLLVGDLIHVGAVQFAKPGVTIAFDTDQKAAAAARRATFTQAAKKGDMIGASHLPFPGLGHLRSAGQGFQWVPLNYAELP</sequence>
<dbReference type="AlphaFoldDB" id="A0A6B3SUX5"/>
<dbReference type="PANTHER" id="PTHR42978">
    <property type="entry name" value="QUORUM-QUENCHING LACTONASE YTNP-RELATED-RELATED"/>
    <property type="match status" value="1"/>
</dbReference>
<evidence type="ECO:0000256" key="4">
    <source>
        <dbReference type="ARBA" id="ARBA00022833"/>
    </source>
</evidence>
<proteinExistence type="inferred from homology"/>
<dbReference type="EMBL" id="JAAIVB010000045">
    <property type="protein sequence ID" value="NEX62172.1"/>
    <property type="molecule type" value="Genomic_DNA"/>
</dbReference>
<keyword evidence="2" id="KW-0479">Metal-binding</keyword>
<evidence type="ECO:0000256" key="1">
    <source>
        <dbReference type="ARBA" id="ARBA00007749"/>
    </source>
</evidence>
<evidence type="ECO:0000256" key="5">
    <source>
        <dbReference type="SAM" id="SignalP"/>
    </source>
</evidence>
<evidence type="ECO:0000259" key="6">
    <source>
        <dbReference type="SMART" id="SM00849"/>
    </source>
</evidence>
<dbReference type="Proteomes" id="UP000482155">
    <property type="component" value="Unassembled WGS sequence"/>
</dbReference>
<dbReference type="InterPro" id="IPR036866">
    <property type="entry name" value="RibonucZ/Hydroxyglut_hydro"/>
</dbReference>
<evidence type="ECO:0000313" key="7">
    <source>
        <dbReference type="EMBL" id="NEX62172.1"/>
    </source>
</evidence>
<dbReference type="SMART" id="SM00849">
    <property type="entry name" value="Lactamase_B"/>
    <property type="match status" value="1"/>
</dbReference>
<evidence type="ECO:0000313" key="8">
    <source>
        <dbReference type="Proteomes" id="UP000482155"/>
    </source>
</evidence>
<feature type="chain" id="PRO_5025446594" evidence="5">
    <location>
        <begin position="27"/>
        <end position="319"/>
    </location>
</feature>